<organism evidence="4 5">
    <name type="scientific">Kutzneria viridogrisea</name>
    <dbReference type="NCBI Taxonomy" id="47990"/>
    <lineage>
        <taxon>Bacteria</taxon>
        <taxon>Bacillati</taxon>
        <taxon>Actinomycetota</taxon>
        <taxon>Actinomycetes</taxon>
        <taxon>Pseudonocardiales</taxon>
        <taxon>Pseudonocardiaceae</taxon>
        <taxon>Kutzneria</taxon>
    </lineage>
</organism>
<accession>A0ABR6BV21</accession>
<keyword evidence="1" id="KW-0812">Transmembrane</keyword>
<protein>
    <recommendedName>
        <fullName evidence="6">DUF4231 domain-containing protein</fullName>
    </recommendedName>
</protein>
<dbReference type="NCBIfam" id="NF033634">
    <property type="entry name" value="SLATT_1"/>
    <property type="match status" value="1"/>
</dbReference>
<dbReference type="Pfam" id="PF18184">
    <property type="entry name" value="SLATT_3"/>
    <property type="match status" value="1"/>
</dbReference>
<feature type="transmembrane region" description="Helical" evidence="1">
    <location>
        <begin position="62"/>
        <end position="81"/>
    </location>
</feature>
<gene>
    <name evidence="4" type="ORF">BC739_008010</name>
</gene>
<keyword evidence="1" id="KW-1133">Transmembrane helix</keyword>
<dbReference type="InterPro" id="IPR040884">
    <property type="entry name" value="SLATT_1"/>
</dbReference>
<sequence>MVTTERGLVNPDLPGLFEAADSASLAGQRQYAATVRLRLLLAILAAITGTISLRTGPAGVDLAAVCTAIALTAISLTQLSLKTNRPEESWYDGRALAESAKSLAWRYSVCGVPYAKQDNEKDAEHRLVEQLSRLLDEAPTTSVKLSRRPAVTATMHQLRAGDLATRKAAYLRFRIGDQQAWYARKAEFHERRAARWHTALLVIEILGVTAALAKAARFIDLDLAGVAAALIASGTAWINLRQHATLARAYTFAANELTIAHSRLELVEDEQTWAVEVADSEEAVSREHTMWRASRSRPQD</sequence>
<dbReference type="RefSeq" id="WP_182840058.1">
    <property type="nucleotide sequence ID" value="NZ_BAAABQ010000070.1"/>
</dbReference>
<feature type="transmembrane region" description="Helical" evidence="1">
    <location>
        <begin position="219"/>
        <end position="240"/>
    </location>
</feature>
<reference evidence="4 5" key="1">
    <citation type="submission" date="2020-08" db="EMBL/GenBank/DDBJ databases">
        <title>Genomic Encyclopedia of Archaeal and Bacterial Type Strains, Phase II (KMG-II): from individual species to whole genera.</title>
        <authorList>
            <person name="Goeker M."/>
        </authorList>
    </citation>
    <scope>NUCLEOTIDE SEQUENCE [LARGE SCALE GENOMIC DNA]</scope>
    <source>
        <strain evidence="4 5">DSM 43850</strain>
    </source>
</reference>
<feature type="domain" description="SMODS and SLOG-associating 2TM effector" evidence="3">
    <location>
        <begin position="14"/>
        <end position="167"/>
    </location>
</feature>
<feature type="transmembrane region" description="Helical" evidence="1">
    <location>
        <begin position="37"/>
        <end position="56"/>
    </location>
</feature>
<evidence type="ECO:0000313" key="5">
    <source>
        <dbReference type="Proteomes" id="UP000517916"/>
    </source>
</evidence>
<evidence type="ECO:0000256" key="1">
    <source>
        <dbReference type="SAM" id="Phobius"/>
    </source>
</evidence>
<evidence type="ECO:0000259" key="2">
    <source>
        <dbReference type="Pfam" id="PF18181"/>
    </source>
</evidence>
<dbReference type="NCBIfam" id="NF033610">
    <property type="entry name" value="SLATT_3"/>
    <property type="match status" value="1"/>
</dbReference>
<evidence type="ECO:0000259" key="3">
    <source>
        <dbReference type="Pfam" id="PF18184"/>
    </source>
</evidence>
<feature type="transmembrane region" description="Helical" evidence="1">
    <location>
        <begin position="194"/>
        <end position="213"/>
    </location>
</feature>
<dbReference type="EMBL" id="JACJID010000007">
    <property type="protein sequence ID" value="MBA8930763.1"/>
    <property type="molecule type" value="Genomic_DNA"/>
</dbReference>
<dbReference type="Pfam" id="PF18181">
    <property type="entry name" value="SLATT_1"/>
    <property type="match status" value="1"/>
</dbReference>
<evidence type="ECO:0008006" key="6">
    <source>
        <dbReference type="Google" id="ProtNLM"/>
    </source>
</evidence>
<keyword evidence="1" id="KW-0472">Membrane</keyword>
<proteinExistence type="predicted"/>
<evidence type="ECO:0000313" key="4">
    <source>
        <dbReference type="EMBL" id="MBA8930763.1"/>
    </source>
</evidence>
<dbReference type="Proteomes" id="UP000517916">
    <property type="component" value="Unassembled WGS sequence"/>
</dbReference>
<name>A0ABR6BV21_9PSEU</name>
<keyword evidence="5" id="KW-1185">Reference proteome</keyword>
<dbReference type="InterPro" id="IPR041116">
    <property type="entry name" value="SLATT_3"/>
</dbReference>
<feature type="domain" description="SMODS and SLOG-associating 2TM effector" evidence="2">
    <location>
        <begin position="170"/>
        <end position="291"/>
    </location>
</feature>
<comment type="caution">
    <text evidence="4">The sequence shown here is derived from an EMBL/GenBank/DDBJ whole genome shotgun (WGS) entry which is preliminary data.</text>
</comment>